<evidence type="ECO:0000259" key="4">
    <source>
        <dbReference type="PROSITE" id="PS51782"/>
    </source>
</evidence>
<feature type="domain" description="LysM" evidence="4">
    <location>
        <begin position="446"/>
        <end position="491"/>
    </location>
</feature>
<dbReference type="GO" id="GO:0000270">
    <property type="term" value="P:peptidoglycan metabolic process"/>
    <property type="evidence" value="ECO:0007669"/>
    <property type="project" value="InterPro"/>
</dbReference>
<dbReference type="STRING" id="1895771.BGO89_13295"/>
<sequence length="794" mass="88291">MLSIMTGTSVTLLSLTAQSAAQAQQVNPQPSSKPQPSKTVFPDEFSDLDEGSSTSGQWDKGLVDQLEKARQRYLKALSLVEQKDTALAAQQFELAIVLLNDLASYPRIEENADFTDLAQSVIEDYESYVQNIDQLDENSSVFILRERLFEEVDKTRAPGMVETIAVPKVQVPSIVPNTVIPLPINEHVEKHITLLTSPKGRKFMKKWLERSGRWFDLLKRVAKEENMPEEIVYLAMMESGLNPNAVSWAKAVGMWQFMQPTGLDYDLNVSFWVDERRDPEKATRAAMQFLKDLYRDLGDWHLALAAYNCGAGGVKRAMRKAGVVNGTFWDIQPQLPRETRNYVPLYIATTLVTLNREQYGFTDDSLSFHPTYDYDLYMVPEPTNLSALARCADLTLDSLKQLNPELVRTCTPPGSDAYPLKIPKGTLENVQRRYAALTDEEKRPWMTHTVSKGETLASIARRYGVSSNDISSVNQIRGYQSKLRRGTTLRIPIGGGGDRQLAANDQRSTTTTATRPDKDMTSSRIPAVDSSTDPASTTQSTARRSSITHVVVNGDNLYSVARRYGVRLTDLRNWNNIPYDRENIHIGDTLIVAVTDEATRPTSTASVEKIRVTRTVQHNVARGESLASIATLYGTSVERIRDLNRMTKRATIKVGSNIKVETSLGKNEVAAITRSAPTGKAITHKVQKGENLSGIAALYGVDETDLRRWNADVVEGRTVFAGTRLKVYGGTQLSKGSSSTSSAKRLPKTYKVRRGDSLSSIADKFGVSVDILRSKNRSLRASDIVRSGQIIRLQ</sequence>
<feature type="domain" description="LysM" evidence="4">
    <location>
        <begin position="616"/>
        <end position="660"/>
    </location>
</feature>
<feature type="domain" description="LysM" evidence="4">
    <location>
        <begin position="682"/>
        <end position="727"/>
    </location>
</feature>
<dbReference type="SUPFAM" id="SSF53955">
    <property type="entry name" value="Lysozyme-like"/>
    <property type="match status" value="1"/>
</dbReference>
<dbReference type="CDD" id="cd16894">
    <property type="entry name" value="MltD-like"/>
    <property type="match status" value="1"/>
</dbReference>
<dbReference type="PANTHER" id="PTHR33734">
    <property type="entry name" value="LYSM DOMAIN-CONTAINING GPI-ANCHORED PROTEIN 2"/>
    <property type="match status" value="1"/>
</dbReference>
<dbReference type="InterPro" id="IPR000189">
    <property type="entry name" value="Transglyc_AS"/>
</dbReference>
<protein>
    <recommendedName>
        <fullName evidence="4">LysM domain-containing protein</fullName>
    </recommendedName>
</protein>
<dbReference type="PROSITE" id="PS00922">
    <property type="entry name" value="TRANSGLYCOSYLASE"/>
    <property type="match status" value="1"/>
</dbReference>
<dbReference type="PROSITE" id="PS51782">
    <property type="entry name" value="LYSM"/>
    <property type="match status" value="5"/>
</dbReference>
<evidence type="ECO:0000313" key="6">
    <source>
        <dbReference type="Proteomes" id="UP000184233"/>
    </source>
</evidence>
<dbReference type="SMART" id="SM00257">
    <property type="entry name" value="LysM"/>
    <property type="match status" value="5"/>
</dbReference>
<dbReference type="GO" id="GO:0016020">
    <property type="term" value="C:membrane"/>
    <property type="evidence" value="ECO:0007669"/>
    <property type="project" value="InterPro"/>
</dbReference>
<name>A0A1M3KVQ5_9BACT</name>
<gene>
    <name evidence="5" type="ORF">BGO89_13295</name>
</gene>
<comment type="caution">
    <text evidence="5">The sequence shown here is derived from an EMBL/GenBank/DDBJ whole genome shotgun (WGS) entry which is preliminary data.</text>
</comment>
<evidence type="ECO:0000313" key="5">
    <source>
        <dbReference type="EMBL" id="OJX56306.1"/>
    </source>
</evidence>
<reference evidence="5 6" key="1">
    <citation type="submission" date="2016-09" db="EMBL/GenBank/DDBJ databases">
        <title>Genome-resolved meta-omics ties microbial dynamics to process performance in biotechnology for thiocyanate degradation.</title>
        <authorList>
            <person name="Kantor R.S."/>
            <person name="Huddy R.J."/>
            <person name="Iyer R."/>
            <person name="Thomas B.C."/>
            <person name="Brown C.T."/>
            <person name="Anantharaman K."/>
            <person name="Tringe S."/>
            <person name="Hettich R.L."/>
            <person name="Harrison S.T."/>
            <person name="Banfield J.F."/>
        </authorList>
    </citation>
    <scope>NUCLEOTIDE SEQUENCE [LARGE SCALE GENOMIC DNA]</scope>
    <source>
        <strain evidence="5">59-99</strain>
    </source>
</reference>
<dbReference type="InterPro" id="IPR008258">
    <property type="entry name" value="Transglycosylase_SLT_dom_1"/>
</dbReference>
<dbReference type="GO" id="GO:0008932">
    <property type="term" value="F:lytic endotransglycosylase activity"/>
    <property type="evidence" value="ECO:0007669"/>
    <property type="project" value="TreeGrafter"/>
</dbReference>
<dbReference type="SUPFAM" id="SSF54106">
    <property type="entry name" value="LysM domain"/>
    <property type="match status" value="5"/>
</dbReference>
<feature type="compositionally biased region" description="Low complexity" evidence="2">
    <location>
        <begin position="21"/>
        <end position="38"/>
    </location>
</feature>
<feature type="compositionally biased region" description="Polar residues" evidence="2">
    <location>
        <begin position="503"/>
        <end position="514"/>
    </location>
</feature>
<dbReference type="InterPro" id="IPR036779">
    <property type="entry name" value="LysM_dom_sf"/>
</dbReference>
<feature type="chain" id="PRO_5012951159" description="LysM domain-containing protein" evidence="3">
    <location>
        <begin position="24"/>
        <end position="794"/>
    </location>
</feature>
<dbReference type="CDD" id="cd00118">
    <property type="entry name" value="LysM"/>
    <property type="match status" value="5"/>
</dbReference>
<dbReference type="Gene3D" id="3.10.350.10">
    <property type="entry name" value="LysM domain"/>
    <property type="match status" value="5"/>
</dbReference>
<dbReference type="InterPro" id="IPR018392">
    <property type="entry name" value="LysM"/>
</dbReference>
<evidence type="ECO:0000256" key="2">
    <source>
        <dbReference type="SAM" id="MobiDB-lite"/>
    </source>
</evidence>
<feature type="region of interest" description="Disordered" evidence="2">
    <location>
        <begin position="492"/>
        <end position="544"/>
    </location>
</feature>
<evidence type="ECO:0000256" key="3">
    <source>
        <dbReference type="SAM" id="SignalP"/>
    </source>
</evidence>
<organism evidence="5 6">
    <name type="scientific">Candidatus Kapaibacterium thiocyanatum</name>
    <dbReference type="NCBI Taxonomy" id="1895771"/>
    <lineage>
        <taxon>Bacteria</taxon>
        <taxon>Pseudomonadati</taxon>
        <taxon>Candidatus Kapaibacteriota</taxon>
        <taxon>Candidatus Kapaibacteriia</taxon>
        <taxon>Candidatus Kapaibacteriales</taxon>
        <taxon>Candidatus Kapaibacteriaceae</taxon>
        <taxon>Candidatus Kapaibacterium</taxon>
    </lineage>
</organism>
<feature type="signal peptide" evidence="3">
    <location>
        <begin position="1"/>
        <end position="23"/>
    </location>
</feature>
<dbReference type="EMBL" id="MKVH01000025">
    <property type="protein sequence ID" value="OJX56306.1"/>
    <property type="molecule type" value="Genomic_DNA"/>
</dbReference>
<dbReference type="InterPro" id="IPR023346">
    <property type="entry name" value="Lysozyme-like_dom_sf"/>
</dbReference>
<accession>A0A1M3KVQ5</accession>
<feature type="region of interest" description="Disordered" evidence="2">
    <location>
        <begin position="21"/>
        <end position="58"/>
    </location>
</feature>
<dbReference type="Pfam" id="PF01464">
    <property type="entry name" value="SLT"/>
    <property type="match status" value="1"/>
</dbReference>
<dbReference type="Gene3D" id="1.10.530.10">
    <property type="match status" value="1"/>
</dbReference>
<dbReference type="AlphaFoldDB" id="A0A1M3KVQ5"/>
<proteinExistence type="inferred from homology"/>
<keyword evidence="3" id="KW-0732">Signal</keyword>
<feature type="compositionally biased region" description="Low complexity" evidence="2">
    <location>
        <begin position="535"/>
        <end position="544"/>
    </location>
</feature>
<comment type="similarity">
    <text evidence="1">Belongs to the transglycosylase Slt family.</text>
</comment>
<evidence type="ECO:0000256" key="1">
    <source>
        <dbReference type="ARBA" id="ARBA00007734"/>
    </source>
</evidence>
<dbReference type="Proteomes" id="UP000184233">
    <property type="component" value="Unassembled WGS sequence"/>
</dbReference>
<feature type="domain" description="LysM" evidence="4">
    <location>
        <begin position="547"/>
        <end position="592"/>
    </location>
</feature>
<feature type="domain" description="LysM" evidence="4">
    <location>
        <begin position="748"/>
        <end position="793"/>
    </location>
</feature>
<dbReference type="Pfam" id="PF01476">
    <property type="entry name" value="LysM"/>
    <property type="match status" value="5"/>
</dbReference>
<dbReference type="PANTHER" id="PTHR33734:SF22">
    <property type="entry name" value="MEMBRANE-BOUND LYTIC MUREIN TRANSGLYCOSYLASE D"/>
    <property type="match status" value="1"/>
</dbReference>